<reference evidence="8" key="2">
    <citation type="submission" date="2015-03" db="UniProtKB">
        <authorList>
            <consortium name="EnsemblPlants"/>
        </authorList>
    </citation>
    <scope>IDENTIFICATION</scope>
</reference>
<protein>
    <submittedName>
        <fullName evidence="8">Auxin response factor</fullName>
    </submittedName>
</protein>
<keyword evidence="9" id="KW-1185">Reference proteome</keyword>
<reference evidence="8" key="1">
    <citation type="journal article" date="2009" name="Rice">
        <title>De Novo Next Generation Sequencing of Plant Genomes.</title>
        <authorList>
            <person name="Rounsley S."/>
            <person name="Marri P.R."/>
            <person name="Yu Y."/>
            <person name="He R."/>
            <person name="Sisneros N."/>
            <person name="Goicoechea J.L."/>
            <person name="Lee S.J."/>
            <person name="Angelova A."/>
            <person name="Kudrna D."/>
            <person name="Luo M."/>
            <person name="Affourtit J."/>
            <person name="Desany B."/>
            <person name="Knight J."/>
            <person name="Niazi F."/>
            <person name="Egholm M."/>
            <person name="Wing R.A."/>
        </authorList>
    </citation>
    <scope>NUCLEOTIDE SEQUENCE [LARGE SCALE GENOMIC DNA]</scope>
    <source>
        <strain evidence="8">cv. IRGC 105608</strain>
    </source>
</reference>
<feature type="domain" description="TF-B3" evidence="7">
    <location>
        <begin position="776"/>
        <end position="874"/>
    </location>
</feature>
<evidence type="ECO:0000259" key="7">
    <source>
        <dbReference type="PROSITE" id="PS50863"/>
    </source>
</evidence>
<name>A0A0D3GN26_9ORYZ</name>
<feature type="compositionally biased region" description="Low complexity" evidence="6">
    <location>
        <begin position="151"/>
        <end position="165"/>
    </location>
</feature>
<feature type="compositionally biased region" description="Low complexity" evidence="6">
    <location>
        <begin position="640"/>
        <end position="672"/>
    </location>
</feature>
<keyword evidence="2" id="KW-0805">Transcription regulation</keyword>
<dbReference type="GO" id="GO:0005634">
    <property type="term" value="C:nucleus"/>
    <property type="evidence" value="ECO:0007669"/>
    <property type="project" value="UniProtKB-SubCell"/>
</dbReference>
<feature type="region of interest" description="Disordered" evidence="6">
    <location>
        <begin position="228"/>
        <end position="273"/>
    </location>
</feature>
<comment type="subcellular location">
    <subcellularLocation>
        <location evidence="1">Nucleus</location>
    </subcellularLocation>
</comment>
<evidence type="ECO:0000313" key="9">
    <source>
        <dbReference type="Proteomes" id="UP000026960"/>
    </source>
</evidence>
<evidence type="ECO:0000256" key="6">
    <source>
        <dbReference type="SAM" id="MobiDB-lite"/>
    </source>
</evidence>
<dbReference type="SUPFAM" id="SSF101936">
    <property type="entry name" value="DNA-binding pseudobarrel domain"/>
    <property type="match status" value="2"/>
</dbReference>
<dbReference type="Gene3D" id="2.40.330.10">
    <property type="entry name" value="DNA-binding pseudobarrel domain"/>
    <property type="match status" value="2"/>
</dbReference>
<accession>A0A0D3GN26</accession>
<dbReference type="AlphaFoldDB" id="A0A0D3GN26"/>
<dbReference type="PaxDb" id="65489-OBART07G05400.1"/>
<dbReference type="eggNOG" id="ENOG502QVP0">
    <property type="taxonomic scope" value="Eukaryota"/>
</dbReference>
<dbReference type="HOGENOM" id="CLU_307037_0_0_1"/>
<dbReference type="PANTHER" id="PTHR31384:SF94">
    <property type="entry name" value="AUXIN RESPONSE FACTOR 17"/>
    <property type="match status" value="1"/>
</dbReference>
<evidence type="ECO:0000256" key="4">
    <source>
        <dbReference type="ARBA" id="ARBA00023163"/>
    </source>
</evidence>
<evidence type="ECO:0000313" key="8">
    <source>
        <dbReference type="EnsemblPlants" id="OBART07G05400.1"/>
    </source>
</evidence>
<evidence type="ECO:0000256" key="2">
    <source>
        <dbReference type="ARBA" id="ARBA00023015"/>
    </source>
</evidence>
<organism evidence="8">
    <name type="scientific">Oryza barthii</name>
    <dbReference type="NCBI Taxonomy" id="65489"/>
    <lineage>
        <taxon>Eukaryota</taxon>
        <taxon>Viridiplantae</taxon>
        <taxon>Streptophyta</taxon>
        <taxon>Embryophyta</taxon>
        <taxon>Tracheophyta</taxon>
        <taxon>Spermatophyta</taxon>
        <taxon>Magnoliopsida</taxon>
        <taxon>Liliopsida</taxon>
        <taxon>Poales</taxon>
        <taxon>Poaceae</taxon>
        <taxon>BOP clade</taxon>
        <taxon>Oryzoideae</taxon>
        <taxon>Oryzeae</taxon>
        <taxon>Oryzinae</taxon>
        <taxon>Oryza</taxon>
    </lineage>
</organism>
<feature type="domain" description="TF-B3" evidence="7">
    <location>
        <begin position="377"/>
        <end position="475"/>
    </location>
</feature>
<dbReference type="GO" id="GO:0006355">
    <property type="term" value="P:regulation of DNA-templated transcription"/>
    <property type="evidence" value="ECO:0007669"/>
    <property type="project" value="InterPro"/>
</dbReference>
<dbReference type="Gramene" id="OBART07G05400.1">
    <property type="protein sequence ID" value="OBART07G05400.1"/>
    <property type="gene ID" value="OBART07G05400"/>
</dbReference>
<dbReference type="InterPro" id="IPR003340">
    <property type="entry name" value="B3_DNA-bd"/>
</dbReference>
<dbReference type="PANTHER" id="PTHR31384">
    <property type="entry name" value="AUXIN RESPONSE FACTOR 4-RELATED"/>
    <property type="match status" value="1"/>
</dbReference>
<dbReference type="EnsemblPlants" id="OBART07G05400.1">
    <property type="protein sequence ID" value="OBART07G05400.1"/>
    <property type="gene ID" value="OBART07G05400"/>
</dbReference>
<sequence length="964" mass="103593">MPLPSCRRREQRPRQSCFQNPECHLRLRARQQRPPESAVQSTLSSSIYFSDHFVLTPPPFQITPTSIQNSTWLPIPTSPAVAAPPLPRWSPASVASTARARRPPLPSLLPSLCRRSPRRRARPLPAPPSNLGGVDGEGAPCAPPPSPIPAGPASSTVSAASSAPATRDYLGGITGHRLGQEDDSGGHEYTSVSGIHVPSSSGVAFVSFGQCPQEMISTDLRLGLGPIAATAPLQPPPPPAAAAAAGSPSATTPEPGHGEATPTTSSSAQFQTQAQQVTRDMWMACAAPKSGRLPTVGSLVYYFPDGHAEQCLSRPQEPLPGRIFLCKVTDVRLGAAATNEALATISLVPIAADDHAFQLQAPADPDPAPAQSQSLVSFVKPLTYTDVTKNRFMVPKDDAAAGVLPHIQLNDDVPLRIKDLSGKEWAFNYTWKAHTRMFRNGWMEFSNANGLVTGDNAVFMRRGNGEMFMAVRRTRNRPAPFSVEEVIEAVWRAARREPFEVSYCSRQDGDEFVVPRDIVDDGLRARFAPGMAVNFVWAVEDGKLPTIGPQGEVISIENYATAPATRDYLGGITGHRLGQEDDSGGHEYTSVSGIHVPSSSGVAFVSFGQCPQEMISTDLRLGLGPIAATAPLQPPPPPAAAAAAGSPSATTPEPGHGEATPTTSSSAQFQTQAQQVTRDMWMACAAPKSGRLPTVGSLVYYFPDGHAEQCLSRPQEPLPGRIFLCKVTDVRLGAAATNEALATISLVPIAADDHAFQLQAPADPDPAPAQSQSLVSFVKPLTYTDVTKNRFMVPKDDAAAGVLPHIQLNDDVPLRIKDLSGKEWAFNYTWKAHTRMFRNGWMEFSNANGLVTGDNAVFMRRGNGEMFMAVRRTRNRPAPFSVEEVIEAVWRAARREPFEVSYCSRQDGDEFVVPRDIVDDGLRARFAPGMAVNFVWAVEDGKLPTIGPQGEVISIENYATSIGA</sequence>
<dbReference type="Pfam" id="PF02362">
    <property type="entry name" value="B3"/>
    <property type="match status" value="2"/>
</dbReference>
<feature type="compositionally biased region" description="Pro residues" evidence="6">
    <location>
        <begin position="141"/>
        <end position="150"/>
    </location>
</feature>
<evidence type="ECO:0000256" key="1">
    <source>
        <dbReference type="ARBA" id="ARBA00004123"/>
    </source>
</evidence>
<dbReference type="Proteomes" id="UP000026960">
    <property type="component" value="Chromosome 7"/>
</dbReference>
<dbReference type="InterPro" id="IPR015300">
    <property type="entry name" value="DNA-bd_pseudobarrel_sf"/>
</dbReference>
<dbReference type="GO" id="GO:0003677">
    <property type="term" value="F:DNA binding"/>
    <property type="evidence" value="ECO:0007669"/>
    <property type="project" value="UniProtKB-KW"/>
</dbReference>
<keyword evidence="3" id="KW-0238">DNA-binding</keyword>
<dbReference type="InterPro" id="IPR044835">
    <property type="entry name" value="ARF_plant"/>
</dbReference>
<feature type="region of interest" description="Disordered" evidence="6">
    <location>
        <begin position="80"/>
        <end position="193"/>
    </location>
</feature>
<keyword evidence="4" id="KW-0804">Transcription</keyword>
<feature type="region of interest" description="Disordered" evidence="6">
    <location>
        <begin position="627"/>
        <end position="672"/>
    </location>
</feature>
<evidence type="ECO:0000256" key="5">
    <source>
        <dbReference type="ARBA" id="ARBA00023242"/>
    </source>
</evidence>
<feature type="compositionally biased region" description="Low complexity" evidence="6">
    <location>
        <begin position="241"/>
        <end position="273"/>
    </location>
</feature>
<dbReference type="SMART" id="SM01019">
    <property type="entry name" value="B3"/>
    <property type="match status" value="2"/>
</dbReference>
<evidence type="ECO:0000256" key="3">
    <source>
        <dbReference type="ARBA" id="ARBA00023125"/>
    </source>
</evidence>
<dbReference type="GO" id="GO:0009725">
    <property type="term" value="P:response to hormone"/>
    <property type="evidence" value="ECO:0007669"/>
    <property type="project" value="InterPro"/>
</dbReference>
<keyword evidence="5" id="KW-0539">Nucleus</keyword>
<dbReference type="PROSITE" id="PS50863">
    <property type="entry name" value="B3"/>
    <property type="match status" value="2"/>
</dbReference>
<proteinExistence type="predicted"/>
<dbReference type="CDD" id="cd10017">
    <property type="entry name" value="B3_DNA"/>
    <property type="match status" value="2"/>
</dbReference>